<organism evidence="1 2">
    <name type="scientific">Lacticaseibacillus rhamnosus (strain ATCC 53103 / LMG 18243 / GG)</name>
    <name type="common">Lactobacillus rhamnosus</name>
    <dbReference type="NCBI Taxonomy" id="568703"/>
    <lineage>
        <taxon>Bacteria</taxon>
        <taxon>Bacillati</taxon>
        <taxon>Bacillota</taxon>
        <taxon>Bacilli</taxon>
        <taxon>Lactobacillales</taxon>
        <taxon>Lactobacillaceae</taxon>
        <taxon>Lacticaseibacillus</taxon>
    </lineage>
</organism>
<protein>
    <submittedName>
        <fullName evidence="1">Uncharacterized protein</fullName>
    </submittedName>
</protein>
<evidence type="ECO:0000313" key="2">
    <source>
        <dbReference type="Proteomes" id="UP000002067"/>
    </source>
</evidence>
<reference evidence="1 2" key="1">
    <citation type="journal article" date="2009" name="J. Bacteriol.">
        <title>Complete genome sequence of the probiotic Lactobacillus rhamnosus ATCC 53103.</title>
        <authorList>
            <person name="Morita H."/>
            <person name="Toh H."/>
            <person name="Oshima K."/>
            <person name="Murakami M."/>
            <person name="Taylor T.D."/>
            <person name="Igimi S."/>
            <person name="Hattori M."/>
        </authorList>
    </citation>
    <scope>NUCLEOTIDE SEQUENCE [LARGE SCALE GENOMIC DNA]</scope>
    <source>
        <strain evidence="2">ATCC 53103 / LMG 18243 / GG [Tokyo]</strain>
    </source>
</reference>
<dbReference type="RefSeq" id="WP_005688294.1">
    <property type="nucleotide sequence ID" value="NC_013198.1"/>
</dbReference>
<name>A0A830Q8M2_LACRG</name>
<dbReference type="Proteomes" id="UP000002067">
    <property type="component" value="Chromosome"/>
</dbReference>
<dbReference type="KEGG" id="lrg:LRHM_0140"/>
<gene>
    <name evidence="1" type="ordered locus">LRHM_0140</name>
</gene>
<proteinExistence type="predicted"/>
<evidence type="ECO:0000313" key="1">
    <source>
        <dbReference type="EMBL" id="BAI40667.1"/>
    </source>
</evidence>
<dbReference type="EMBL" id="AP011548">
    <property type="protein sequence ID" value="BAI40667.1"/>
    <property type="molecule type" value="Genomic_DNA"/>
</dbReference>
<sequence length="69" mass="7710">MMMYPYINLGPRDGVLLIAVLVPLVLTLIFKWSLLEFVLSVIAIIVAFLAGSMKTDKKNVLAFLKNNLD</sequence>
<accession>A0A830Q8M2</accession>
<dbReference type="AlphaFoldDB" id="A0A830Q8M2"/>